<dbReference type="AlphaFoldDB" id="A0A931FIJ7"/>
<feature type="domain" description="HIT" evidence="2">
    <location>
        <begin position="44"/>
        <end position="106"/>
    </location>
</feature>
<dbReference type="InterPro" id="IPR011146">
    <property type="entry name" value="HIT-like"/>
</dbReference>
<protein>
    <submittedName>
        <fullName evidence="3">Histidine triad (HIT) protein</fullName>
    </submittedName>
</protein>
<feature type="short sequence motif" description="Histidine triad motif" evidence="1">
    <location>
        <begin position="91"/>
        <end position="95"/>
    </location>
</feature>
<dbReference type="SUPFAM" id="SSF54197">
    <property type="entry name" value="HIT-like"/>
    <property type="match status" value="1"/>
</dbReference>
<dbReference type="GO" id="GO:0003824">
    <property type="term" value="F:catalytic activity"/>
    <property type="evidence" value="ECO:0007669"/>
    <property type="project" value="InterPro"/>
</dbReference>
<proteinExistence type="predicted"/>
<reference evidence="3" key="1">
    <citation type="submission" date="2020-11" db="EMBL/GenBank/DDBJ databases">
        <title>Isolation and identification of active actinomycetes.</title>
        <authorList>
            <person name="Yu B."/>
        </authorList>
    </citation>
    <scope>NUCLEOTIDE SEQUENCE</scope>
    <source>
        <strain evidence="3">NEAU-YB345</strain>
    </source>
</reference>
<dbReference type="PROSITE" id="PS51084">
    <property type="entry name" value="HIT_2"/>
    <property type="match status" value="1"/>
</dbReference>
<sequence>MCATPDEDDIGWGIRFFAGTYLDAYLWRSGRIRGYTVARWKRPRHVADPTELNEQEAAGFWRELLIVGDILKQHYEPLKLNIALFGNVLPHLHAHVIPRTLDDGGQDEQQVAADTLALRALLAAGETESDVLAQEGTDW</sequence>
<dbReference type="EMBL" id="JADPRT010000013">
    <property type="protein sequence ID" value="MBF9071854.1"/>
    <property type="molecule type" value="Genomic_DNA"/>
</dbReference>
<keyword evidence="4" id="KW-1185">Reference proteome</keyword>
<dbReference type="Proteomes" id="UP000657385">
    <property type="component" value="Unassembled WGS sequence"/>
</dbReference>
<accession>A0A931FIJ7</accession>
<dbReference type="Pfam" id="PF01230">
    <property type="entry name" value="HIT"/>
    <property type="match status" value="1"/>
</dbReference>
<dbReference type="Gene3D" id="3.30.428.10">
    <property type="entry name" value="HIT-like"/>
    <property type="match status" value="1"/>
</dbReference>
<evidence type="ECO:0000256" key="1">
    <source>
        <dbReference type="PROSITE-ProRule" id="PRU00464"/>
    </source>
</evidence>
<evidence type="ECO:0000259" key="2">
    <source>
        <dbReference type="PROSITE" id="PS51084"/>
    </source>
</evidence>
<dbReference type="InterPro" id="IPR036265">
    <property type="entry name" value="HIT-like_sf"/>
</dbReference>
<evidence type="ECO:0000313" key="3">
    <source>
        <dbReference type="EMBL" id="MBF9071854.1"/>
    </source>
</evidence>
<evidence type="ECO:0000313" key="4">
    <source>
        <dbReference type="Proteomes" id="UP000657385"/>
    </source>
</evidence>
<organism evidence="3 4">
    <name type="scientific">Streptacidiphilus fuscans</name>
    <dbReference type="NCBI Taxonomy" id="2789292"/>
    <lineage>
        <taxon>Bacteria</taxon>
        <taxon>Bacillati</taxon>
        <taxon>Actinomycetota</taxon>
        <taxon>Actinomycetes</taxon>
        <taxon>Kitasatosporales</taxon>
        <taxon>Streptomycetaceae</taxon>
        <taxon>Streptacidiphilus</taxon>
    </lineage>
</organism>
<comment type="caution">
    <text evidence="3">The sequence shown here is derived from an EMBL/GenBank/DDBJ whole genome shotgun (WGS) entry which is preliminary data.</text>
</comment>
<gene>
    <name evidence="3" type="ORF">I2501_27905</name>
</gene>
<name>A0A931FIJ7_9ACTN</name>